<evidence type="ECO:0000256" key="7">
    <source>
        <dbReference type="SAM" id="Phobius"/>
    </source>
</evidence>
<name>Q1IMA5_KORVE</name>
<dbReference type="InterPro" id="IPR013833">
    <property type="entry name" value="Cyt_c_oxidase_su3_a-hlx"/>
</dbReference>
<comment type="similarity">
    <text evidence="2 6">Belongs to the cytochrome c oxidase subunit 3 family.</text>
</comment>
<feature type="transmembrane region" description="Helical" evidence="7">
    <location>
        <begin position="204"/>
        <end position="223"/>
    </location>
</feature>
<evidence type="ECO:0000256" key="4">
    <source>
        <dbReference type="ARBA" id="ARBA00022989"/>
    </source>
</evidence>
<sequence length="229" mass="26264">MSSDQAVVASELQHHFRDMEQQKETATFGMWIFLITEIMFFGGMFCAYLIYRLSYYQSWVDGSQRMDITLGAINTAVLIFSSLTMAMAVHSAQVGKRNLIILFLILTLVLGCVFLGIKAVEYHDHWENHELPGKYFSGLDKNGVDKGWHDVPHTSLYFALYFAMTGMHATHMIIGAGLLIWLIVAAYKGKFNENYFSPVENVGLYWHFVDIVWIYLFPLLYLISHKHTG</sequence>
<keyword evidence="4 7" id="KW-1133">Transmembrane helix</keyword>
<keyword evidence="5 7" id="KW-0472">Membrane</keyword>
<dbReference type="AlphaFoldDB" id="Q1IMA5"/>
<dbReference type="Gene3D" id="1.20.120.80">
    <property type="entry name" value="Cytochrome c oxidase, subunit III, four-helix bundle"/>
    <property type="match status" value="1"/>
</dbReference>
<dbReference type="EnsemblBacteria" id="ABF41995">
    <property type="protein sequence ID" value="ABF41995"/>
    <property type="gene ID" value="Acid345_2994"/>
</dbReference>
<dbReference type="SUPFAM" id="SSF81452">
    <property type="entry name" value="Cytochrome c oxidase subunit III-like"/>
    <property type="match status" value="1"/>
</dbReference>
<dbReference type="PANTHER" id="PTHR11403:SF6">
    <property type="entry name" value="NITRIC OXIDE REDUCTASE SUBUNIT E"/>
    <property type="match status" value="1"/>
</dbReference>
<evidence type="ECO:0000256" key="1">
    <source>
        <dbReference type="ARBA" id="ARBA00004141"/>
    </source>
</evidence>
<evidence type="ECO:0000313" key="10">
    <source>
        <dbReference type="Proteomes" id="UP000002432"/>
    </source>
</evidence>
<feature type="transmembrane region" description="Helical" evidence="7">
    <location>
        <begin position="99"/>
        <end position="117"/>
    </location>
</feature>
<dbReference type="Pfam" id="PF00510">
    <property type="entry name" value="COX3"/>
    <property type="match status" value="2"/>
</dbReference>
<dbReference type="STRING" id="204669.Acid345_2994"/>
<organism evidence="9 10">
    <name type="scientific">Koribacter versatilis (strain Ellin345)</name>
    <dbReference type="NCBI Taxonomy" id="204669"/>
    <lineage>
        <taxon>Bacteria</taxon>
        <taxon>Pseudomonadati</taxon>
        <taxon>Acidobacteriota</taxon>
        <taxon>Terriglobia</taxon>
        <taxon>Terriglobales</taxon>
        <taxon>Candidatus Korobacteraceae</taxon>
        <taxon>Candidatus Korobacter</taxon>
    </lineage>
</organism>
<feature type="transmembrane region" description="Helical" evidence="7">
    <location>
        <begin position="156"/>
        <end position="184"/>
    </location>
</feature>
<dbReference type="GO" id="GO:0019646">
    <property type="term" value="P:aerobic electron transport chain"/>
    <property type="evidence" value="ECO:0007669"/>
    <property type="project" value="InterPro"/>
</dbReference>
<dbReference type="GO" id="GO:0004129">
    <property type="term" value="F:cytochrome-c oxidase activity"/>
    <property type="evidence" value="ECO:0007669"/>
    <property type="project" value="InterPro"/>
</dbReference>
<dbReference type="GO" id="GO:0005886">
    <property type="term" value="C:plasma membrane"/>
    <property type="evidence" value="ECO:0007669"/>
    <property type="project" value="UniProtKB-SubCell"/>
</dbReference>
<feature type="transmembrane region" description="Helical" evidence="7">
    <location>
        <begin position="72"/>
        <end position="93"/>
    </location>
</feature>
<feature type="transmembrane region" description="Helical" evidence="7">
    <location>
        <begin position="28"/>
        <end position="51"/>
    </location>
</feature>
<reference evidence="9 10" key="1">
    <citation type="journal article" date="2009" name="Appl. Environ. Microbiol.">
        <title>Three genomes from the phylum Acidobacteria provide insight into the lifestyles of these microorganisms in soils.</title>
        <authorList>
            <person name="Ward N.L."/>
            <person name="Challacombe J.F."/>
            <person name="Janssen P.H."/>
            <person name="Henrissat B."/>
            <person name="Coutinho P.M."/>
            <person name="Wu M."/>
            <person name="Xie G."/>
            <person name="Haft D.H."/>
            <person name="Sait M."/>
            <person name="Badger J."/>
            <person name="Barabote R.D."/>
            <person name="Bradley B."/>
            <person name="Brettin T.S."/>
            <person name="Brinkac L.M."/>
            <person name="Bruce D."/>
            <person name="Creasy T."/>
            <person name="Daugherty S.C."/>
            <person name="Davidsen T.M."/>
            <person name="DeBoy R.T."/>
            <person name="Detter J.C."/>
            <person name="Dodson R.J."/>
            <person name="Durkin A.S."/>
            <person name="Ganapathy A."/>
            <person name="Gwinn-Giglio M."/>
            <person name="Han C.S."/>
            <person name="Khouri H."/>
            <person name="Kiss H."/>
            <person name="Kothari S.P."/>
            <person name="Madupu R."/>
            <person name="Nelson K.E."/>
            <person name="Nelson W.C."/>
            <person name="Paulsen I."/>
            <person name="Penn K."/>
            <person name="Ren Q."/>
            <person name="Rosovitz M.J."/>
            <person name="Selengut J.D."/>
            <person name="Shrivastava S."/>
            <person name="Sullivan S.A."/>
            <person name="Tapia R."/>
            <person name="Thompson L.S."/>
            <person name="Watkins K.L."/>
            <person name="Yang Q."/>
            <person name="Yu C."/>
            <person name="Zafar N."/>
            <person name="Zhou L."/>
            <person name="Kuske C.R."/>
        </authorList>
    </citation>
    <scope>NUCLEOTIDE SEQUENCE [LARGE SCALE GENOMIC DNA]</scope>
    <source>
        <strain evidence="9 10">Ellin345</strain>
    </source>
</reference>
<evidence type="ECO:0000313" key="9">
    <source>
        <dbReference type="EMBL" id="ABF41995.1"/>
    </source>
</evidence>
<gene>
    <name evidence="9" type="ordered locus">Acid345_2994</name>
</gene>
<dbReference type="InterPro" id="IPR035973">
    <property type="entry name" value="Cyt_c_oxidase_su3-like_sf"/>
</dbReference>
<dbReference type="InterPro" id="IPR000298">
    <property type="entry name" value="Cyt_c_oxidase-like_su3"/>
</dbReference>
<dbReference type="Proteomes" id="UP000002432">
    <property type="component" value="Chromosome"/>
</dbReference>
<dbReference type="EMBL" id="CP000360">
    <property type="protein sequence ID" value="ABF41995.1"/>
    <property type="molecule type" value="Genomic_DNA"/>
</dbReference>
<dbReference type="InterPro" id="IPR024791">
    <property type="entry name" value="Cyt_c/ubiquinol_Oxase_su3"/>
</dbReference>
<dbReference type="PANTHER" id="PTHR11403">
    <property type="entry name" value="CYTOCHROME C OXIDASE SUBUNIT III"/>
    <property type="match status" value="1"/>
</dbReference>
<evidence type="ECO:0000259" key="8">
    <source>
        <dbReference type="PROSITE" id="PS50253"/>
    </source>
</evidence>
<accession>Q1IMA5</accession>
<dbReference type="RefSeq" id="WP_011523796.1">
    <property type="nucleotide sequence ID" value="NC_008009.1"/>
</dbReference>
<dbReference type="HOGENOM" id="CLU_044071_1_0_0"/>
<feature type="domain" description="Heme-copper oxidase subunit III family profile" evidence="8">
    <location>
        <begin position="28"/>
        <end position="225"/>
    </location>
</feature>
<keyword evidence="3 6" id="KW-0812">Transmembrane</keyword>
<protein>
    <submittedName>
        <fullName evidence="9">Cytochrome c oxidase, subunit III</fullName>
    </submittedName>
</protein>
<evidence type="ECO:0000256" key="3">
    <source>
        <dbReference type="ARBA" id="ARBA00022692"/>
    </source>
</evidence>
<comment type="subcellular location">
    <subcellularLocation>
        <location evidence="6">Cell membrane</location>
        <topology evidence="6">Multi-pass membrane protein</topology>
    </subcellularLocation>
    <subcellularLocation>
        <location evidence="1">Membrane</location>
        <topology evidence="1">Multi-pass membrane protein</topology>
    </subcellularLocation>
</comment>
<dbReference type="eggNOG" id="COG1845">
    <property type="taxonomic scope" value="Bacteria"/>
</dbReference>
<evidence type="ECO:0000256" key="5">
    <source>
        <dbReference type="ARBA" id="ARBA00023136"/>
    </source>
</evidence>
<keyword evidence="10" id="KW-1185">Reference proteome</keyword>
<evidence type="ECO:0000256" key="6">
    <source>
        <dbReference type="RuleBase" id="RU003376"/>
    </source>
</evidence>
<evidence type="ECO:0000256" key="2">
    <source>
        <dbReference type="ARBA" id="ARBA00010581"/>
    </source>
</evidence>
<dbReference type="PROSITE" id="PS50253">
    <property type="entry name" value="COX3"/>
    <property type="match status" value="1"/>
</dbReference>
<proteinExistence type="inferred from homology"/>
<dbReference type="KEGG" id="aba:Acid345_2994"/>